<reference evidence="1" key="1">
    <citation type="submission" date="2021-01" db="EMBL/GenBank/DDBJ databases">
        <authorList>
            <consortium name="Genoscope - CEA"/>
            <person name="William W."/>
        </authorList>
    </citation>
    <scope>NUCLEOTIDE SEQUENCE</scope>
</reference>
<gene>
    <name evidence="1" type="ORF">PPENT_87.1.T0120409</name>
</gene>
<evidence type="ECO:0000313" key="2">
    <source>
        <dbReference type="Proteomes" id="UP000689195"/>
    </source>
</evidence>
<dbReference type="OrthoDB" id="287535at2759"/>
<sequence>MFYLFILPIFAIDDIQIRRSIICGCKHLSPSECIEVEWCELASQFDKCPMDADCITYQTELECEQANASQCVWLDNYCLNKCELLEFNTCQSKEIDSNCSQFNTSTTCETYSWCEFNTTTSVCQQIQQVSCNDILNSIECEEYGCQWDDVEFCQNKDSDCSQFETIEECMSQFQENRQCIWIEGKQQVSNIKSSCFQSKECDKYTYDNNELDICESISNCKVDENQCQSCVQDMFTFESILQLISIFYLF</sequence>
<protein>
    <submittedName>
        <fullName evidence="1">Uncharacterized protein</fullName>
    </submittedName>
</protein>
<proteinExistence type="predicted"/>
<keyword evidence="2" id="KW-1185">Reference proteome</keyword>
<organism evidence="1 2">
    <name type="scientific">Paramecium pentaurelia</name>
    <dbReference type="NCBI Taxonomy" id="43138"/>
    <lineage>
        <taxon>Eukaryota</taxon>
        <taxon>Sar</taxon>
        <taxon>Alveolata</taxon>
        <taxon>Ciliophora</taxon>
        <taxon>Intramacronucleata</taxon>
        <taxon>Oligohymenophorea</taxon>
        <taxon>Peniculida</taxon>
        <taxon>Parameciidae</taxon>
        <taxon>Paramecium</taxon>
    </lineage>
</organism>
<name>A0A8S1SX40_9CILI</name>
<dbReference type="AlphaFoldDB" id="A0A8S1SX40"/>
<comment type="caution">
    <text evidence="1">The sequence shown here is derived from an EMBL/GenBank/DDBJ whole genome shotgun (WGS) entry which is preliminary data.</text>
</comment>
<accession>A0A8S1SX40</accession>
<evidence type="ECO:0000313" key="1">
    <source>
        <dbReference type="EMBL" id="CAD8143797.1"/>
    </source>
</evidence>
<dbReference type="EMBL" id="CAJJDO010000012">
    <property type="protein sequence ID" value="CAD8143797.1"/>
    <property type="molecule type" value="Genomic_DNA"/>
</dbReference>
<dbReference type="Proteomes" id="UP000689195">
    <property type="component" value="Unassembled WGS sequence"/>
</dbReference>